<organism evidence="1 2">
    <name type="scientific">Pistacia integerrima</name>
    <dbReference type="NCBI Taxonomy" id="434235"/>
    <lineage>
        <taxon>Eukaryota</taxon>
        <taxon>Viridiplantae</taxon>
        <taxon>Streptophyta</taxon>
        <taxon>Embryophyta</taxon>
        <taxon>Tracheophyta</taxon>
        <taxon>Spermatophyta</taxon>
        <taxon>Magnoliopsida</taxon>
        <taxon>eudicotyledons</taxon>
        <taxon>Gunneridae</taxon>
        <taxon>Pentapetalae</taxon>
        <taxon>rosids</taxon>
        <taxon>malvids</taxon>
        <taxon>Sapindales</taxon>
        <taxon>Anacardiaceae</taxon>
        <taxon>Pistacia</taxon>
    </lineage>
</organism>
<proteinExistence type="predicted"/>
<name>A0ACC0ZNY2_9ROSI</name>
<reference evidence="2" key="1">
    <citation type="journal article" date="2023" name="G3 (Bethesda)">
        <title>Genome assembly and association tests identify interacting loci associated with vigor, precocity, and sex in interspecific pistachio rootstocks.</title>
        <authorList>
            <person name="Palmer W."/>
            <person name="Jacygrad E."/>
            <person name="Sagayaradj S."/>
            <person name="Cavanaugh K."/>
            <person name="Han R."/>
            <person name="Bertier L."/>
            <person name="Beede B."/>
            <person name="Kafkas S."/>
            <person name="Golino D."/>
            <person name="Preece J."/>
            <person name="Michelmore R."/>
        </authorList>
    </citation>
    <scope>NUCLEOTIDE SEQUENCE [LARGE SCALE GENOMIC DNA]</scope>
</reference>
<evidence type="ECO:0000313" key="2">
    <source>
        <dbReference type="Proteomes" id="UP001163603"/>
    </source>
</evidence>
<dbReference type="EMBL" id="CM047736">
    <property type="protein sequence ID" value="KAJ0053937.1"/>
    <property type="molecule type" value="Genomic_DNA"/>
</dbReference>
<accession>A0ACC0ZNY2</accession>
<comment type="caution">
    <text evidence="1">The sequence shown here is derived from an EMBL/GenBank/DDBJ whole genome shotgun (WGS) entry which is preliminary data.</text>
</comment>
<protein>
    <submittedName>
        <fullName evidence="1">Uncharacterized protein</fullName>
    </submittedName>
</protein>
<keyword evidence="2" id="KW-1185">Reference proteome</keyword>
<sequence>MVWTAKGRAARRRNPDLAKVRVTKSGQNGVGSKGLIEESRLDSFNMPFYAPSAEEVRHIIEKEGSFNIHQLQTFHLSWVQNFDNDNKKGLELDKYAGGNQVADRSRAAVESLLVNHFGKAIMDDLFQRFSIKVTEHLEMEAGAYPNV</sequence>
<evidence type="ECO:0000313" key="1">
    <source>
        <dbReference type="EMBL" id="KAJ0053937.1"/>
    </source>
</evidence>
<gene>
    <name evidence="1" type="ORF">Pint_01829</name>
</gene>
<dbReference type="Proteomes" id="UP001163603">
    <property type="component" value="Chromosome 1"/>
</dbReference>